<feature type="compositionally biased region" description="Basic and acidic residues" evidence="13">
    <location>
        <begin position="80"/>
        <end position="104"/>
    </location>
</feature>
<dbReference type="Gene3D" id="2.40.30.10">
    <property type="entry name" value="Translation factors"/>
    <property type="match status" value="2"/>
</dbReference>
<feature type="region of interest" description="G-domain" evidence="10">
    <location>
        <begin position="428"/>
        <end position="576"/>
    </location>
</feature>
<evidence type="ECO:0000256" key="3">
    <source>
        <dbReference type="ARBA" id="ARBA00020675"/>
    </source>
</evidence>
<dbReference type="HAMAP" id="MF_00100_B">
    <property type="entry name" value="IF_2_B"/>
    <property type="match status" value="1"/>
</dbReference>
<dbReference type="InterPro" id="IPR036925">
    <property type="entry name" value="TIF_IF2_dom3_sf"/>
</dbReference>
<evidence type="ECO:0000256" key="12">
    <source>
        <dbReference type="RuleBase" id="RU000645"/>
    </source>
</evidence>
<dbReference type="GO" id="GO:0003924">
    <property type="term" value="F:GTPase activity"/>
    <property type="evidence" value="ECO:0007669"/>
    <property type="project" value="UniProtKB-UniRule"/>
</dbReference>
<evidence type="ECO:0000256" key="1">
    <source>
        <dbReference type="ARBA" id="ARBA00004496"/>
    </source>
</evidence>
<evidence type="ECO:0000259" key="14">
    <source>
        <dbReference type="PROSITE" id="PS51722"/>
    </source>
</evidence>
<keyword evidence="16" id="KW-1185">Reference proteome</keyword>
<dbReference type="GO" id="GO:0005829">
    <property type="term" value="C:cytosol"/>
    <property type="evidence" value="ECO:0007669"/>
    <property type="project" value="TreeGrafter"/>
</dbReference>
<dbReference type="CDD" id="cd03702">
    <property type="entry name" value="IF2_mtIF2_II"/>
    <property type="match status" value="1"/>
</dbReference>
<dbReference type="InterPro" id="IPR009000">
    <property type="entry name" value="Transl_B-barrel_sf"/>
</dbReference>
<feature type="compositionally biased region" description="Basic and acidic residues" evidence="13">
    <location>
        <begin position="307"/>
        <end position="317"/>
    </location>
</feature>
<dbReference type="Pfam" id="PF03144">
    <property type="entry name" value="GTP_EFTU_D2"/>
    <property type="match status" value="1"/>
</dbReference>
<evidence type="ECO:0000256" key="2">
    <source>
        <dbReference type="ARBA" id="ARBA00007733"/>
    </source>
</evidence>
<evidence type="ECO:0000256" key="8">
    <source>
        <dbReference type="ARBA" id="ARBA00023134"/>
    </source>
</evidence>
<dbReference type="InterPro" id="IPR023115">
    <property type="entry name" value="TIF_IF2_dom3"/>
</dbReference>
<feature type="binding site" evidence="10">
    <location>
        <begin position="480"/>
        <end position="484"/>
    </location>
    <ligand>
        <name>GTP</name>
        <dbReference type="ChEBI" id="CHEBI:37565"/>
    </ligand>
</feature>
<dbReference type="NCBIfam" id="TIGR00487">
    <property type="entry name" value="IF-2"/>
    <property type="match status" value="1"/>
</dbReference>
<feature type="compositionally biased region" description="Basic and acidic residues" evidence="13">
    <location>
        <begin position="122"/>
        <end position="178"/>
    </location>
</feature>
<dbReference type="Pfam" id="PF22042">
    <property type="entry name" value="EF-G_D2"/>
    <property type="match status" value="1"/>
</dbReference>
<evidence type="ECO:0000256" key="5">
    <source>
        <dbReference type="ARBA" id="ARBA00022540"/>
    </source>
</evidence>
<feature type="region of interest" description="Disordered" evidence="13">
    <location>
        <begin position="53"/>
        <end position="329"/>
    </location>
</feature>
<dbReference type="GO" id="GO:0005525">
    <property type="term" value="F:GTP binding"/>
    <property type="evidence" value="ECO:0007669"/>
    <property type="project" value="UniProtKB-KW"/>
</dbReference>
<protein>
    <recommendedName>
        <fullName evidence="3 10">Translation initiation factor IF-2</fullName>
    </recommendedName>
</protein>
<name>A0A6N7XK39_9FIRM</name>
<keyword evidence="8 10" id="KW-0342">GTP-binding</keyword>
<dbReference type="PANTHER" id="PTHR43381">
    <property type="entry name" value="TRANSLATION INITIATION FACTOR IF-2-RELATED"/>
    <property type="match status" value="1"/>
</dbReference>
<dbReference type="FunFam" id="3.40.50.10050:FF:000001">
    <property type="entry name" value="Translation initiation factor IF-2"/>
    <property type="match status" value="1"/>
</dbReference>
<dbReference type="InterPro" id="IPR027417">
    <property type="entry name" value="P-loop_NTPase"/>
</dbReference>
<feature type="compositionally biased region" description="Basic and acidic residues" evidence="13">
    <location>
        <begin position="201"/>
        <end position="247"/>
    </location>
</feature>
<dbReference type="CDD" id="cd03692">
    <property type="entry name" value="mtIF2_IVc"/>
    <property type="match status" value="1"/>
</dbReference>
<evidence type="ECO:0000256" key="6">
    <source>
        <dbReference type="ARBA" id="ARBA00022741"/>
    </source>
</evidence>
<evidence type="ECO:0000256" key="10">
    <source>
        <dbReference type="HAMAP-Rule" id="MF_00100"/>
    </source>
</evidence>
<evidence type="ECO:0000313" key="15">
    <source>
        <dbReference type="EMBL" id="MST70415.1"/>
    </source>
</evidence>
<dbReference type="PROSITE" id="PS01176">
    <property type="entry name" value="IF2"/>
    <property type="match status" value="1"/>
</dbReference>
<dbReference type="CDD" id="cd01887">
    <property type="entry name" value="IF2_eIF5B"/>
    <property type="match status" value="1"/>
</dbReference>
<dbReference type="NCBIfam" id="TIGR00231">
    <property type="entry name" value="small_GTP"/>
    <property type="match status" value="1"/>
</dbReference>
<dbReference type="InterPro" id="IPR000795">
    <property type="entry name" value="T_Tr_GTP-bd_dom"/>
</dbReference>
<evidence type="ECO:0000256" key="7">
    <source>
        <dbReference type="ARBA" id="ARBA00022917"/>
    </source>
</evidence>
<dbReference type="InterPro" id="IPR004161">
    <property type="entry name" value="EFTu-like_2"/>
</dbReference>
<dbReference type="PROSITE" id="PS51722">
    <property type="entry name" value="G_TR_2"/>
    <property type="match status" value="1"/>
</dbReference>
<comment type="similarity">
    <text evidence="2 10 11">Belongs to the TRAFAC class translation factor GTPase superfamily. Classic translation factor GTPase family. IF-2 subfamily.</text>
</comment>
<keyword evidence="5 10" id="KW-0396">Initiation factor</keyword>
<dbReference type="GO" id="GO:0003743">
    <property type="term" value="F:translation initiation factor activity"/>
    <property type="evidence" value="ECO:0007669"/>
    <property type="project" value="UniProtKB-UniRule"/>
</dbReference>
<keyword evidence="6 10" id="KW-0547">Nucleotide-binding</keyword>
<dbReference type="Proteomes" id="UP000469424">
    <property type="component" value="Unassembled WGS sequence"/>
</dbReference>
<dbReference type="Pfam" id="PF04760">
    <property type="entry name" value="IF2_N"/>
    <property type="match status" value="1"/>
</dbReference>
<dbReference type="InterPro" id="IPR005225">
    <property type="entry name" value="Small_GTP-bd"/>
</dbReference>
<feature type="binding site" evidence="10">
    <location>
        <begin position="534"/>
        <end position="537"/>
    </location>
    <ligand>
        <name>GTP</name>
        <dbReference type="ChEBI" id="CHEBI:37565"/>
    </ligand>
</feature>
<comment type="subcellular location">
    <subcellularLocation>
        <location evidence="1 10 12">Cytoplasm</location>
    </subcellularLocation>
</comment>
<comment type="function">
    <text evidence="9 10 11">One of the essential components for the initiation of protein synthesis. Protects formylmethionyl-tRNA from spontaneous hydrolysis and promotes its binding to the 30S ribosomal subunits. Also involved in the hydrolysis of GTP during the formation of the 70S ribosomal complex.</text>
</comment>
<keyword evidence="7 10" id="KW-0648">Protein biosynthesis</keyword>
<keyword evidence="4 10" id="KW-0963">Cytoplasm</keyword>
<comment type="caution">
    <text evidence="15">The sequence shown here is derived from an EMBL/GenBank/DDBJ whole genome shotgun (WGS) entry which is preliminary data.</text>
</comment>
<dbReference type="InterPro" id="IPR015760">
    <property type="entry name" value="TIF_IF2"/>
</dbReference>
<dbReference type="AlphaFoldDB" id="A0A6N7XK39"/>
<dbReference type="FunFam" id="2.40.30.10:FF:000007">
    <property type="entry name" value="Translation initiation factor IF-2"/>
    <property type="match status" value="1"/>
</dbReference>
<proteinExistence type="inferred from homology"/>
<dbReference type="SUPFAM" id="SSF52156">
    <property type="entry name" value="Initiation factor IF2/eIF5b, domain 3"/>
    <property type="match status" value="1"/>
</dbReference>
<dbReference type="FunFam" id="2.40.30.10:FF:000008">
    <property type="entry name" value="Translation initiation factor IF-2"/>
    <property type="match status" value="1"/>
</dbReference>
<dbReference type="InterPro" id="IPR053905">
    <property type="entry name" value="EF-G-like_DII"/>
</dbReference>
<dbReference type="Gene3D" id="3.40.50.300">
    <property type="entry name" value="P-loop containing nucleotide triphosphate hydrolases"/>
    <property type="match status" value="1"/>
</dbReference>
<dbReference type="InterPro" id="IPR000178">
    <property type="entry name" value="TF_IF2_bacterial-like"/>
</dbReference>
<feature type="domain" description="Tr-type G" evidence="14">
    <location>
        <begin position="425"/>
        <end position="594"/>
    </location>
</feature>
<gene>
    <name evidence="10 15" type="primary">infB</name>
    <name evidence="15" type="ORF">FYJ65_03520</name>
</gene>
<evidence type="ECO:0000313" key="16">
    <source>
        <dbReference type="Proteomes" id="UP000469424"/>
    </source>
</evidence>
<organism evidence="15 16">
    <name type="scientific">Mogibacterium kristiansenii</name>
    <dbReference type="NCBI Taxonomy" id="2606708"/>
    <lineage>
        <taxon>Bacteria</taxon>
        <taxon>Bacillati</taxon>
        <taxon>Bacillota</taxon>
        <taxon>Clostridia</taxon>
        <taxon>Peptostreptococcales</taxon>
        <taxon>Anaerovoracaceae</taxon>
        <taxon>Mogibacterium</taxon>
    </lineage>
</organism>
<feature type="binding site" evidence="10">
    <location>
        <begin position="434"/>
        <end position="441"/>
    </location>
    <ligand>
        <name>GTP</name>
        <dbReference type="ChEBI" id="CHEBI:37565"/>
    </ligand>
</feature>
<evidence type="ECO:0000256" key="9">
    <source>
        <dbReference type="ARBA" id="ARBA00025162"/>
    </source>
</evidence>
<dbReference type="PANTHER" id="PTHR43381:SF5">
    <property type="entry name" value="TR-TYPE G DOMAIN-CONTAINING PROTEIN"/>
    <property type="match status" value="1"/>
</dbReference>
<dbReference type="InterPro" id="IPR044145">
    <property type="entry name" value="IF2_II"/>
</dbReference>
<dbReference type="SUPFAM" id="SSF52540">
    <property type="entry name" value="P-loop containing nucleoside triphosphate hydrolases"/>
    <property type="match status" value="1"/>
</dbReference>
<reference evidence="15 16" key="1">
    <citation type="submission" date="2019-08" db="EMBL/GenBank/DDBJ databases">
        <title>In-depth cultivation of the pig gut microbiome towards novel bacterial diversity and tailored functional studies.</title>
        <authorList>
            <person name="Wylensek D."/>
            <person name="Hitch T.C.A."/>
            <person name="Clavel T."/>
        </authorList>
    </citation>
    <scope>NUCLEOTIDE SEQUENCE [LARGE SCALE GENOMIC DNA]</scope>
    <source>
        <strain evidence="15 16">WCA-MUC-591-APC-4B</strain>
    </source>
</reference>
<dbReference type="RefSeq" id="WP_154553979.1">
    <property type="nucleotide sequence ID" value="NZ_VUNA01000005.1"/>
</dbReference>
<dbReference type="SUPFAM" id="SSF50447">
    <property type="entry name" value="Translation proteins"/>
    <property type="match status" value="2"/>
</dbReference>
<dbReference type="Pfam" id="PF11987">
    <property type="entry name" value="IF-2"/>
    <property type="match status" value="1"/>
</dbReference>
<feature type="compositionally biased region" description="Low complexity" evidence="13">
    <location>
        <begin position="68"/>
        <end position="79"/>
    </location>
</feature>
<dbReference type="FunFam" id="3.40.50.300:FF:000019">
    <property type="entry name" value="Translation initiation factor IF-2"/>
    <property type="match status" value="1"/>
</dbReference>
<sequence>MAKKVSDIMTELDISYQELKRNSDKLGIKVTGEEDSMEDRDAGRIISTINMLKGNDRPEAQSKKPKIKAIPIISKPAPMAKKEKEEAPKDAPAKDEAPKEEPKKRVGLKIVKTAAEVESEEAAAKAEQKAAKEKETAEKKAAKKSEKKSEKKTSDKPAEKKAADHKAEEKKTAKKEEYTNAPNKPMRFKKIFDASKAPQPEAKESGKSSDGRKKRNDRNDRRGKDGQGRKDGGNRRNNNEGRNDHSPRRSTGASAPEMAAVETGKGGKGKSKKFFDHNKDKNEDRSRGDRHNKHGRHEGNGGGKNSRYFDENSLEKQTRHKKKKAPKNVEPEVDIEELLPEGTIAVTVPITVAGLAEQAEISPTSIIMSLMKMGIMATLNQTIDKDVVEMLAEDLGISVVVTEEVEEEPEEGLDLHEDAESELKPRAPIITVMGHVDHGKTSLLDAIRNTNVTAGESGGITQHIGASEVTINGKKIVFLDTPGHEAFTTMRARGAQITDIAVLVVAADDSVKPQTIESISHAKAANVPIIVAINKMDKPGANPDKVKKDLADNGILVEDWGGDVISVPVSAKKGEGITDLLEMILLEAEMLELKANPDRLALGTVIEARLDKARGPIATLLVMNGTLKTGQSVVAGTCSGKIRVMTNFKGDKIRKAGPATAVEILGLSDVPMAGDAFNAVKDDKVAREIANSRAEKMREDVLAKNASMTLDKLFSQIQEGETKELNLIIKADVQGSVGAIISSLEKLDTPDVRINVVHSGVGTVTESDVMLAETSNAIIIGFNVRPTTAVTNQAADADVEIRTYRVIYDIIDEISDAMKGMLDPEFREEILGKAEIRDTFRVPNVGTVGGAYVTEGKIQRNAQIRLVRDGIVIHEGTISSLKRYKDDAKEVATGYECGLGIENYNDIKPGDTLECFTMVEVER</sequence>
<feature type="compositionally biased region" description="Basic and acidic residues" evidence="13">
    <location>
        <begin position="273"/>
        <end position="289"/>
    </location>
</feature>
<dbReference type="Gene3D" id="3.40.50.10050">
    <property type="entry name" value="Translation initiation factor IF- 2, domain 3"/>
    <property type="match status" value="1"/>
</dbReference>
<dbReference type="Pfam" id="PF00009">
    <property type="entry name" value="GTP_EFTU"/>
    <property type="match status" value="1"/>
</dbReference>
<evidence type="ECO:0000256" key="13">
    <source>
        <dbReference type="SAM" id="MobiDB-lite"/>
    </source>
</evidence>
<evidence type="ECO:0000256" key="11">
    <source>
        <dbReference type="RuleBase" id="RU000644"/>
    </source>
</evidence>
<accession>A0A6N7XK39</accession>
<dbReference type="EMBL" id="VUNA01000005">
    <property type="protein sequence ID" value="MST70415.1"/>
    <property type="molecule type" value="Genomic_DNA"/>
</dbReference>
<dbReference type="InterPro" id="IPR006847">
    <property type="entry name" value="IF2_N"/>
</dbReference>
<evidence type="ECO:0000256" key="4">
    <source>
        <dbReference type="ARBA" id="ARBA00022490"/>
    </source>
</evidence>